<gene>
    <name evidence="1" type="ORF">SDC9_49911</name>
</gene>
<organism evidence="1">
    <name type="scientific">bioreactor metagenome</name>
    <dbReference type="NCBI Taxonomy" id="1076179"/>
    <lineage>
        <taxon>unclassified sequences</taxon>
        <taxon>metagenomes</taxon>
        <taxon>ecological metagenomes</taxon>
    </lineage>
</organism>
<sequence>MFITTIIINRLKSIFQCKYLAVTIIVLSSSCKKGSEQRHYESYKAEIEALITYFSKIVPQDKIIEIEFIDDNHLDRLQITDIDTIWVKNDSFYLSSYPQFSEWDIYISKDIPDSILSELNWNKQTFKTLKSKLDAAGCISINNESPIILGHKRNLLGMTSYYVYKKTDPNTLKQIKNASTELHFFCDSVAWYYDTGAL</sequence>
<accession>A0A644WN43</accession>
<protein>
    <submittedName>
        <fullName evidence="1">Uncharacterized protein</fullName>
    </submittedName>
</protein>
<proteinExistence type="predicted"/>
<comment type="caution">
    <text evidence="1">The sequence shown here is derived from an EMBL/GenBank/DDBJ whole genome shotgun (WGS) entry which is preliminary data.</text>
</comment>
<reference evidence="1" key="1">
    <citation type="submission" date="2019-08" db="EMBL/GenBank/DDBJ databases">
        <authorList>
            <person name="Kucharzyk K."/>
            <person name="Murdoch R.W."/>
            <person name="Higgins S."/>
            <person name="Loffler F."/>
        </authorList>
    </citation>
    <scope>NUCLEOTIDE SEQUENCE</scope>
</reference>
<evidence type="ECO:0000313" key="1">
    <source>
        <dbReference type="EMBL" id="MPM03644.1"/>
    </source>
</evidence>
<dbReference type="EMBL" id="VSSQ01000970">
    <property type="protein sequence ID" value="MPM03644.1"/>
    <property type="molecule type" value="Genomic_DNA"/>
</dbReference>
<name>A0A644WN43_9ZZZZ</name>
<dbReference type="AlphaFoldDB" id="A0A644WN43"/>